<dbReference type="GO" id="GO:0044780">
    <property type="term" value="P:bacterial-type flagellum assembly"/>
    <property type="evidence" value="ECO:0007669"/>
    <property type="project" value="UniProtKB-UniRule"/>
</dbReference>
<proteinExistence type="inferred from homology"/>
<feature type="transmembrane region" description="Helical" evidence="10">
    <location>
        <begin position="23"/>
        <end position="44"/>
    </location>
</feature>
<evidence type="ECO:0000256" key="8">
    <source>
        <dbReference type="ARBA" id="ARBA00023143"/>
    </source>
</evidence>
<keyword evidence="8 10" id="KW-0975">Bacterial flagellum</keyword>
<dbReference type="HOGENOM" id="CLU_063626_3_0_5"/>
<reference evidence="11 12" key="1">
    <citation type="submission" date="2012-02" db="EMBL/GenBank/DDBJ databases">
        <title>Shotgun genome sequence of Phaeospirillum photometricum DSM 122.</title>
        <authorList>
            <person name="Duquesne K."/>
            <person name="Sturgis J."/>
        </authorList>
    </citation>
    <scope>NUCLEOTIDE SEQUENCE [LARGE SCALE GENOMIC DNA]</scope>
    <source>
        <strain evidence="12">DSM122</strain>
    </source>
</reference>
<feature type="transmembrane region" description="Helical" evidence="10">
    <location>
        <begin position="50"/>
        <end position="74"/>
    </location>
</feature>
<dbReference type="GO" id="GO:0009425">
    <property type="term" value="C:bacterial-type flagellum basal body"/>
    <property type="evidence" value="ECO:0007669"/>
    <property type="project" value="UniProtKB-SubCell"/>
</dbReference>
<dbReference type="EMBL" id="HE663493">
    <property type="protein sequence ID" value="CCG08007.1"/>
    <property type="molecule type" value="Genomic_DNA"/>
</dbReference>
<evidence type="ECO:0000313" key="11">
    <source>
        <dbReference type="EMBL" id="CCG08007.1"/>
    </source>
</evidence>
<evidence type="ECO:0000256" key="4">
    <source>
        <dbReference type="ARBA" id="ARBA00022475"/>
    </source>
</evidence>
<organism evidence="11 12">
    <name type="scientific">Pararhodospirillum photometricum DSM 122</name>
    <dbReference type="NCBI Taxonomy" id="1150469"/>
    <lineage>
        <taxon>Bacteria</taxon>
        <taxon>Pseudomonadati</taxon>
        <taxon>Pseudomonadota</taxon>
        <taxon>Alphaproteobacteria</taxon>
        <taxon>Rhodospirillales</taxon>
        <taxon>Rhodospirillaceae</taxon>
        <taxon>Pararhodospirillum</taxon>
    </lineage>
</organism>
<keyword evidence="7 10" id="KW-0472">Membrane</keyword>
<dbReference type="InterPro" id="IPR002010">
    <property type="entry name" value="T3SS_IM_R"/>
</dbReference>
<comment type="similarity">
    <text evidence="2 10">Belongs to the FliR/MopE/SpaR family.</text>
</comment>
<dbReference type="STRING" id="1150469.RSPPHO_01381"/>
<feature type="transmembrane region" description="Helical" evidence="10">
    <location>
        <begin position="237"/>
        <end position="258"/>
    </location>
</feature>
<evidence type="ECO:0000256" key="1">
    <source>
        <dbReference type="ARBA" id="ARBA00002578"/>
    </source>
</evidence>
<evidence type="ECO:0000256" key="7">
    <source>
        <dbReference type="ARBA" id="ARBA00023136"/>
    </source>
</evidence>
<dbReference type="PANTHER" id="PTHR30065">
    <property type="entry name" value="FLAGELLAR BIOSYNTHETIC PROTEIN FLIR"/>
    <property type="match status" value="1"/>
</dbReference>
<dbReference type="InterPro" id="IPR006303">
    <property type="entry name" value="FliR"/>
</dbReference>
<keyword evidence="11" id="KW-0969">Cilium</keyword>
<keyword evidence="12" id="KW-1185">Reference proteome</keyword>
<evidence type="ECO:0000256" key="9">
    <source>
        <dbReference type="NCBIfam" id="TIGR01400"/>
    </source>
</evidence>
<comment type="caution">
    <text evidence="10">Lacks conserved residue(s) required for the propagation of feature annotation.</text>
</comment>
<sequence>MAGRRCPRPAWPRARETRVLENILALNVFHLLLVFTRVGAALMMMPGFSAIYVTANIRLVLAVVISAVCLPAVADVLPAQPTSSTTLVMLLFMEVSIGLYLGIMAQFLLVSVGLAGSVIGFSTGLMMAQAFDPMISQQSAIVSGLLSQLVMVLIFVMGLHHVMIEAIFGSYAVFPPGALPDTGDAVRLLVQIMGDGFRLGFQIAAPFAVYGIIFNATLGVIARLMPQLNVMFIAMPAQIIFGLGLLMTSGPFILMSFLKAFEQGLRPLVP</sequence>
<evidence type="ECO:0000256" key="10">
    <source>
        <dbReference type="RuleBase" id="RU362071"/>
    </source>
</evidence>
<keyword evidence="4 10" id="KW-1003">Cell membrane</keyword>
<comment type="subcellular location">
    <subcellularLocation>
        <location evidence="10">Cell membrane</location>
        <topology evidence="10">Multi-pass membrane protein</topology>
    </subcellularLocation>
    <subcellularLocation>
        <location evidence="10">Bacterial flagellum basal body</location>
    </subcellularLocation>
</comment>
<dbReference type="AlphaFoldDB" id="H6SJ42"/>
<evidence type="ECO:0000256" key="2">
    <source>
        <dbReference type="ARBA" id="ARBA00009772"/>
    </source>
</evidence>
<dbReference type="Proteomes" id="UP000033220">
    <property type="component" value="Chromosome DSM 122"/>
</dbReference>
<keyword evidence="6 10" id="KW-1133">Transmembrane helix</keyword>
<evidence type="ECO:0000313" key="12">
    <source>
        <dbReference type="Proteomes" id="UP000033220"/>
    </source>
</evidence>
<evidence type="ECO:0000256" key="3">
    <source>
        <dbReference type="ARBA" id="ARBA00021717"/>
    </source>
</evidence>
<protein>
    <recommendedName>
        <fullName evidence="3 9">Flagellar biosynthetic protein FliR</fullName>
    </recommendedName>
</protein>
<evidence type="ECO:0000256" key="5">
    <source>
        <dbReference type="ARBA" id="ARBA00022692"/>
    </source>
</evidence>
<keyword evidence="5 10" id="KW-0812">Transmembrane</keyword>
<dbReference type="PRINTS" id="PR00953">
    <property type="entry name" value="TYPE3IMRPROT"/>
</dbReference>
<evidence type="ECO:0000256" key="6">
    <source>
        <dbReference type="ARBA" id="ARBA00022989"/>
    </source>
</evidence>
<gene>
    <name evidence="11" type="ORF">RSPPHO_01381</name>
</gene>
<dbReference type="GO" id="GO:0005886">
    <property type="term" value="C:plasma membrane"/>
    <property type="evidence" value="ECO:0007669"/>
    <property type="project" value="UniProtKB-SubCell"/>
</dbReference>
<dbReference type="GO" id="GO:0006605">
    <property type="term" value="P:protein targeting"/>
    <property type="evidence" value="ECO:0007669"/>
    <property type="project" value="UniProtKB-UniRule"/>
</dbReference>
<dbReference type="eggNOG" id="COG1684">
    <property type="taxonomic scope" value="Bacteria"/>
</dbReference>
<dbReference type="NCBIfam" id="TIGR01400">
    <property type="entry name" value="fliR"/>
    <property type="match status" value="1"/>
</dbReference>
<keyword evidence="11" id="KW-0282">Flagellum</keyword>
<keyword evidence="11" id="KW-0966">Cell projection</keyword>
<dbReference type="Pfam" id="PF01311">
    <property type="entry name" value="Bac_export_1"/>
    <property type="match status" value="1"/>
</dbReference>
<name>H6SJ42_PARPM</name>
<dbReference type="PATRIC" id="fig|1150469.3.peg.1559"/>
<dbReference type="KEGG" id="rpm:RSPPHO_01381"/>
<dbReference type="PANTHER" id="PTHR30065:SF8">
    <property type="entry name" value="FLAGELLAR BIOSYNTHETIC PROTEIN FLIR"/>
    <property type="match status" value="1"/>
</dbReference>
<accession>H6SJ42</accession>
<feature type="transmembrane region" description="Helical" evidence="10">
    <location>
        <begin position="203"/>
        <end position="225"/>
    </location>
</feature>
<comment type="function">
    <text evidence="1 10">Role in flagellar biosynthesis.</text>
</comment>